<dbReference type="EMBL" id="JASCZI010242172">
    <property type="protein sequence ID" value="MED6209965.1"/>
    <property type="molecule type" value="Genomic_DNA"/>
</dbReference>
<dbReference type="Proteomes" id="UP001341840">
    <property type="component" value="Unassembled WGS sequence"/>
</dbReference>
<organism evidence="1 2">
    <name type="scientific">Stylosanthes scabra</name>
    <dbReference type="NCBI Taxonomy" id="79078"/>
    <lineage>
        <taxon>Eukaryota</taxon>
        <taxon>Viridiplantae</taxon>
        <taxon>Streptophyta</taxon>
        <taxon>Embryophyta</taxon>
        <taxon>Tracheophyta</taxon>
        <taxon>Spermatophyta</taxon>
        <taxon>Magnoliopsida</taxon>
        <taxon>eudicotyledons</taxon>
        <taxon>Gunneridae</taxon>
        <taxon>Pentapetalae</taxon>
        <taxon>rosids</taxon>
        <taxon>fabids</taxon>
        <taxon>Fabales</taxon>
        <taxon>Fabaceae</taxon>
        <taxon>Papilionoideae</taxon>
        <taxon>50 kb inversion clade</taxon>
        <taxon>dalbergioids sensu lato</taxon>
        <taxon>Dalbergieae</taxon>
        <taxon>Pterocarpus clade</taxon>
        <taxon>Stylosanthes</taxon>
    </lineage>
</organism>
<comment type="caution">
    <text evidence="1">The sequence shown here is derived from an EMBL/GenBank/DDBJ whole genome shotgun (WGS) entry which is preliminary data.</text>
</comment>
<gene>
    <name evidence="1" type="ORF">PIB30_059675</name>
</gene>
<protein>
    <submittedName>
        <fullName evidence="1">Uncharacterized protein</fullName>
    </submittedName>
</protein>
<sequence>MEVGVTKLQSGMMNKFAWMLDGVTENRVYALSWRPVSALLNRFACDRVDSLYQKCFEDSKSLTSESNLFFVESIRFCPERFRTIFELILSWLESTRGTLRVDSISLTKDDKIS</sequence>
<evidence type="ECO:0000313" key="2">
    <source>
        <dbReference type="Proteomes" id="UP001341840"/>
    </source>
</evidence>
<accession>A0ABU6YHS2</accession>
<proteinExistence type="predicted"/>
<reference evidence="1 2" key="1">
    <citation type="journal article" date="2023" name="Plants (Basel)">
        <title>Bridging the Gap: Combining Genomics and Transcriptomics Approaches to Understand Stylosanthes scabra, an Orphan Legume from the Brazilian Caatinga.</title>
        <authorList>
            <person name="Ferreira-Neto J.R.C."/>
            <person name="da Silva M.D."/>
            <person name="Binneck E."/>
            <person name="de Melo N.F."/>
            <person name="da Silva R.H."/>
            <person name="de Melo A.L.T.M."/>
            <person name="Pandolfi V."/>
            <person name="Bustamante F.O."/>
            <person name="Brasileiro-Vidal A.C."/>
            <person name="Benko-Iseppon A.M."/>
        </authorList>
    </citation>
    <scope>NUCLEOTIDE SEQUENCE [LARGE SCALE GENOMIC DNA]</scope>
    <source>
        <tissue evidence="1">Leaves</tissue>
    </source>
</reference>
<keyword evidence="2" id="KW-1185">Reference proteome</keyword>
<name>A0ABU6YHS2_9FABA</name>
<evidence type="ECO:0000313" key="1">
    <source>
        <dbReference type="EMBL" id="MED6209965.1"/>
    </source>
</evidence>